<feature type="transmembrane region" description="Helical" evidence="11">
    <location>
        <begin position="666"/>
        <end position="688"/>
    </location>
</feature>
<keyword evidence="3" id="KW-0808">Transferase</keyword>
<dbReference type="CDD" id="cd14014">
    <property type="entry name" value="STKc_PknB_like"/>
    <property type="match status" value="1"/>
</dbReference>
<dbReference type="FunFam" id="1.10.510.10:FF:000699">
    <property type="entry name" value="Probable serine/threonine-protein kinase iksA"/>
    <property type="match status" value="1"/>
</dbReference>
<evidence type="ECO:0000256" key="11">
    <source>
        <dbReference type="SAM" id="Phobius"/>
    </source>
</evidence>
<keyword evidence="11" id="KW-1133">Transmembrane helix</keyword>
<accession>A0A6A6XI69</accession>
<dbReference type="PROSITE" id="PS00108">
    <property type="entry name" value="PROTEIN_KINASE_ST"/>
    <property type="match status" value="1"/>
</dbReference>
<keyword evidence="11" id="KW-0472">Membrane</keyword>
<gene>
    <name evidence="13" type="ORF">K505DRAFT_271912</name>
</gene>
<keyword evidence="6" id="KW-0067">ATP-binding</keyword>
<evidence type="ECO:0000256" key="6">
    <source>
        <dbReference type="ARBA" id="ARBA00022840"/>
    </source>
</evidence>
<dbReference type="InterPro" id="IPR050339">
    <property type="entry name" value="CC_SR_Kinase"/>
</dbReference>
<evidence type="ECO:0000313" key="14">
    <source>
        <dbReference type="Proteomes" id="UP000799757"/>
    </source>
</evidence>
<comment type="similarity">
    <text evidence="7">Belongs to the protein kinase superfamily. Ser/Thr protein kinase family. GCN2 subfamily.</text>
</comment>
<evidence type="ECO:0000256" key="8">
    <source>
        <dbReference type="ARBA" id="ARBA00047899"/>
    </source>
</evidence>
<keyword evidence="14" id="KW-1185">Reference proteome</keyword>
<dbReference type="Proteomes" id="UP000799757">
    <property type="component" value="Unassembled WGS sequence"/>
</dbReference>
<evidence type="ECO:0000256" key="2">
    <source>
        <dbReference type="ARBA" id="ARBA00022527"/>
    </source>
</evidence>
<feature type="domain" description="Protein kinase" evidence="12">
    <location>
        <begin position="167"/>
        <end position="486"/>
    </location>
</feature>
<feature type="compositionally biased region" description="Basic and acidic residues" evidence="10">
    <location>
        <begin position="571"/>
        <end position="582"/>
    </location>
</feature>
<proteinExistence type="inferred from homology"/>
<organism evidence="13 14">
    <name type="scientific">Melanomma pulvis-pyrius CBS 109.77</name>
    <dbReference type="NCBI Taxonomy" id="1314802"/>
    <lineage>
        <taxon>Eukaryota</taxon>
        <taxon>Fungi</taxon>
        <taxon>Dikarya</taxon>
        <taxon>Ascomycota</taxon>
        <taxon>Pezizomycotina</taxon>
        <taxon>Dothideomycetes</taxon>
        <taxon>Pleosporomycetidae</taxon>
        <taxon>Pleosporales</taxon>
        <taxon>Melanommataceae</taxon>
        <taxon>Melanomma</taxon>
    </lineage>
</organism>
<dbReference type="EMBL" id="MU001837">
    <property type="protein sequence ID" value="KAF2796196.1"/>
    <property type="molecule type" value="Genomic_DNA"/>
</dbReference>
<dbReference type="InterPro" id="IPR008271">
    <property type="entry name" value="Ser/Thr_kinase_AS"/>
</dbReference>
<dbReference type="FunFam" id="3.30.200.20:FF:000306">
    <property type="entry name" value="IKS protein kinase"/>
    <property type="match status" value="1"/>
</dbReference>
<dbReference type="GO" id="GO:0005737">
    <property type="term" value="C:cytoplasm"/>
    <property type="evidence" value="ECO:0007669"/>
    <property type="project" value="TreeGrafter"/>
</dbReference>
<dbReference type="OrthoDB" id="1405469at2759"/>
<dbReference type="InterPro" id="IPR011009">
    <property type="entry name" value="Kinase-like_dom_sf"/>
</dbReference>
<feature type="region of interest" description="Disordered" evidence="10">
    <location>
        <begin position="103"/>
        <end position="140"/>
    </location>
</feature>
<comment type="catalytic activity">
    <reaction evidence="8">
        <text>L-threonyl-[protein] + ATP = O-phospho-L-threonyl-[protein] + ADP + H(+)</text>
        <dbReference type="Rhea" id="RHEA:46608"/>
        <dbReference type="Rhea" id="RHEA-COMP:11060"/>
        <dbReference type="Rhea" id="RHEA-COMP:11605"/>
        <dbReference type="ChEBI" id="CHEBI:15378"/>
        <dbReference type="ChEBI" id="CHEBI:30013"/>
        <dbReference type="ChEBI" id="CHEBI:30616"/>
        <dbReference type="ChEBI" id="CHEBI:61977"/>
        <dbReference type="ChEBI" id="CHEBI:456216"/>
        <dbReference type="EC" id="2.7.11.1"/>
    </reaction>
</comment>
<dbReference type="InterPro" id="IPR000719">
    <property type="entry name" value="Prot_kinase_dom"/>
</dbReference>
<sequence length="706" mass="78893">MDYDRERQRSMSLVPYIPAESREIVLRHGSAVVVFDQQSKQLSLRDASHSSAVDSTSCPYCHRPFHANDTDAPDEEEEHEHATFQEADAGYVNPGYFHMLRRSRPGSAEASRPPSPHKQLAPAPLQGSPGGRHAPDAVEFIGSNPVPSRHHGISERSFSPNYFKTFFVEERELGRGGKGVVLLVRHVLDGVPLGQFACKRVPVGDDHEWLEKVLIEVQLLQDLSHQNLVSYRHVWLEDFQISNFGPSVPCAFILQQYCNGGDLHNYILESAKSTVTKEQLKERLRRRSKGQMEEPADLNGPRRMHFEEIISFFKDITSGLNHLHANGYIHRDLKPSNCLLHNTGRKVRVLVSDFGEVQVANVARKSTGATGTISYCAPEVLRHEIPGGPLGNFTTKSDIFSLGMIVYFMCFGRLPYRNADTIDEDNEDLDQLRAEISTWAGFDDERPIRTDLPEKLYRSLKHLLALRPDDRPGTEEILQVFKSPSVFDEFNGFTGPSGLDNFNPRISRADTPSPAPAAAHRKRESAHYIRPGRSKLSATVMDRSPSPPPSKSQSNIRTPSPEEGSVVLRPRKLDLPRPHDPHTSPTHSPRLMLPPPPSPRPRLYQILHNPTLIGVAKISLFCAKVVSLFSPCQPFAADPWVAYPLLFFASLDFLFVGFTFQGRHFGAGGLGGSALLLGIHVAVVTILLRWDRLCLRRGVAWDSDGL</sequence>
<dbReference type="Gene3D" id="1.10.510.10">
    <property type="entry name" value="Transferase(Phosphotransferase) domain 1"/>
    <property type="match status" value="1"/>
</dbReference>
<reference evidence="13" key="1">
    <citation type="journal article" date="2020" name="Stud. Mycol.">
        <title>101 Dothideomycetes genomes: a test case for predicting lifestyles and emergence of pathogens.</title>
        <authorList>
            <person name="Haridas S."/>
            <person name="Albert R."/>
            <person name="Binder M."/>
            <person name="Bloem J."/>
            <person name="Labutti K."/>
            <person name="Salamov A."/>
            <person name="Andreopoulos B."/>
            <person name="Baker S."/>
            <person name="Barry K."/>
            <person name="Bills G."/>
            <person name="Bluhm B."/>
            <person name="Cannon C."/>
            <person name="Castanera R."/>
            <person name="Culley D."/>
            <person name="Daum C."/>
            <person name="Ezra D."/>
            <person name="Gonzalez J."/>
            <person name="Henrissat B."/>
            <person name="Kuo A."/>
            <person name="Liang C."/>
            <person name="Lipzen A."/>
            <person name="Lutzoni F."/>
            <person name="Magnuson J."/>
            <person name="Mondo S."/>
            <person name="Nolan M."/>
            <person name="Ohm R."/>
            <person name="Pangilinan J."/>
            <person name="Park H.-J."/>
            <person name="Ramirez L."/>
            <person name="Alfaro M."/>
            <person name="Sun H."/>
            <person name="Tritt A."/>
            <person name="Yoshinaga Y."/>
            <person name="Zwiers L.-H."/>
            <person name="Turgeon B."/>
            <person name="Goodwin S."/>
            <person name="Spatafora J."/>
            <person name="Crous P."/>
            <person name="Grigoriev I."/>
        </authorList>
    </citation>
    <scope>NUCLEOTIDE SEQUENCE</scope>
    <source>
        <strain evidence="13">CBS 109.77</strain>
    </source>
</reference>
<dbReference type="PANTHER" id="PTHR11042">
    <property type="entry name" value="EUKARYOTIC TRANSLATION INITIATION FACTOR 2-ALPHA KINASE EIF2-ALPHA KINASE -RELATED"/>
    <property type="match status" value="1"/>
</dbReference>
<evidence type="ECO:0000313" key="13">
    <source>
        <dbReference type="EMBL" id="KAF2796196.1"/>
    </source>
</evidence>
<evidence type="ECO:0000256" key="7">
    <source>
        <dbReference type="ARBA" id="ARBA00037982"/>
    </source>
</evidence>
<keyword evidence="2" id="KW-0723">Serine/threonine-protein kinase</keyword>
<feature type="region of interest" description="Disordered" evidence="10">
    <location>
        <begin position="498"/>
        <end position="595"/>
    </location>
</feature>
<dbReference type="EC" id="2.7.11.1" evidence="1"/>
<protein>
    <recommendedName>
        <fullName evidence="1">non-specific serine/threonine protein kinase</fullName>
        <ecNumber evidence="1">2.7.11.1</ecNumber>
    </recommendedName>
</protein>
<keyword evidence="11" id="KW-0812">Transmembrane</keyword>
<dbReference type="PANTHER" id="PTHR11042:SF138">
    <property type="entry name" value="SERINE_THREONINE-PROTEIN KINASE IKS1-RELATED"/>
    <property type="match status" value="1"/>
</dbReference>
<dbReference type="GO" id="GO:0005634">
    <property type="term" value="C:nucleus"/>
    <property type="evidence" value="ECO:0007669"/>
    <property type="project" value="TreeGrafter"/>
</dbReference>
<keyword evidence="4" id="KW-0547">Nucleotide-binding</keyword>
<evidence type="ECO:0000256" key="3">
    <source>
        <dbReference type="ARBA" id="ARBA00022679"/>
    </source>
</evidence>
<dbReference type="SMART" id="SM00220">
    <property type="entry name" value="S_TKc"/>
    <property type="match status" value="1"/>
</dbReference>
<keyword evidence="5 13" id="KW-0418">Kinase</keyword>
<dbReference type="SUPFAM" id="SSF56112">
    <property type="entry name" value="Protein kinase-like (PK-like)"/>
    <property type="match status" value="1"/>
</dbReference>
<comment type="catalytic activity">
    <reaction evidence="9">
        <text>L-seryl-[protein] + ATP = O-phospho-L-seryl-[protein] + ADP + H(+)</text>
        <dbReference type="Rhea" id="RHEA:17989"/>
        <dbReference type="Rhea" id="RHEA-COMP:9863"/>
        <dbReference type="Rhea" id="RHEA-COMP:11604"/>
        <dbReference type="ChEBI" id="CHEBI:15378"/>
        <dbReference type="ChEBI" id="CHEBI:29999"/>
        <dbReference type="ChEBI" id="CHEBI:30616"/>
        <dbReference type="ChEBI" id="CHEBI:83421"/>
        <dbReference type="ChEBI" id="CHEBI:456216"/>
        <dbReference type="EC" id="2.7.11.1"/>
    </reaction>
</comment>
<dbReference type="PROSITE" id="PS50011">
    <property type="entry name" value="PROTEIN_KINASE_DOM"/>
    <property type="match status" value="1"/>
</dbReference>
<evidence type="ECO:0000256" key="10">
    <source>
        <dbReference type="SAM" id="MobiDB-lite"/>
    </source>
</evidence>
<dbReference type="GO" id="GO:0004674">
    <property type="term" value="F:protein serine/threonine kinase activity"/>
    <property type="evidence" value="ECO:0007669"/>
    <property type="project" value="UniProtKB-KW"/>
</dbReference>
<evidence type="ECO:0000259" key="12">
    <source>
        <dbReference type="PROSITE" id="PS50011"/>
    </source>
</evidence>
<dbReference type="AlphaFoldDB" id="A0A6A6XI69"/>
<evidence type="ECO:0000256" key="4">
    <source>
        <dbReference type="ARBA" id="ARBA00022741"/>
    </source>
</evidence>
<dbReference type="GO" id="GO:0005524">
    <property type="term" value="F:ATP binding"/>
    <property type="evidence" value="ECO:0007669"/>
    <property type="project" value="UniProtKB-KW"/>
</dbReference>
<feature type="region of interest" description="Disordered" evidence="10">
    <location>
        <begin position="66"/>
        <end position="87"/>
    </location>
</feature>
<evidence type="ECO:0000256" key="9">
    <source>
        <dbReference type="ARBA" id="ARBA00048679"/>
    </source>
</evidence>
<dbReference type="Gene3D" id="3.30.200.20">
    <property type="entry name" value="Phosphorylase Kinase, domain 1"/>
    <property type="match status" value="1"/>
</dbReference>
<name>A0A6A6XI69_9PLEO</name>
<evidence type="ECO:0000256" key="5">
    <source>
        <dbReference type="ARBA" id="ARBA00022777"/>
    </source>
</evidence>
<feature type="transmembrane region" description="Helical" evidence="11">
    <location>
        <begin position="641"/>
        <end position="660"/>
    </location>
</feature>
<dbReference type="Pfam" id="PF00069">
    <property type="entry name" value="Pkinase"/>
    <property type="match status" value="1"/>
</dbReference>
<evidence type="ECO:0000256" key="1">
    <source>
        <dbReference type="ARBA" id="ARBA00012513"/>
    </source>
</evidence>